<dbReference type="PROSITE" id="PS00409">
    <property type="entry name" value="PROKAR_NTER_METHYL"/>
    <property type="match status" value="1"/>
</dbReference>
<protein>
    <submittedName>
        <fullName evidence="5">Prepilin-type N-terminal cleavage/methylation domain-containing protein</fullName>
    </submittedName>
</protein>
<keyword evidence="4" id="KW-0812">Transmembrane</keyword>
<dbReference type="PANTHER" id="PTHR30093">
    <property type="entry name" value="GENERAL SECRETION PATHWAY PROTEIN G"/>
    <property type="match status" value="1"/>
</dbReference>
<comment type="caution">
    <text evidence="5">The sequence shown here is derived from an EMBL/GenBank/DDBJ whole genome shotgun (WGS) entry which is preliminary data.</text>
</comment>
<comment type="similarity">
    <text evidence="1 3">Belongs to the N-Me-Phe pilin family.</text>
</comment>
<evidence type="ECO:0000256" key="4">
    <source>
        <dbReference type="SAM" id="Phobius"/>
    </source>
</evidence>
<name>A0ABU0W651_9GAMM</name>
<dbReference type="EMBL" id="JAVDDT010000003">
    <property type="protein sequence ID" value="MDQ2069489.1"/>
    <property type="molecule type" value="Genomic_DNA"/>
</dbReference>
<evidence type="ECO:0000313" key="6">
    <source>
        <dbReference type="Proteomes" id="UP001239019"/>
    </source>
</evidence>
<dbReference type="PANTHER" id="PTHR30093:SF34">
    <property type="entry name" value="PREPILIN PEPTIDASE-DEPENDENT PROTEIN D"/>
    <property type="match status" value="1"/>
</dbReference>
<keyword evidence="2" id="KW-0488">Methylation</keyword>
<feature type="transmembrane region" description="Helical" evidence="4">
    <location>
        <begin position="6"/>
        <end position="30"/>
    </location>
</feature>
<accession>A0ABU0W651</accession>
<dbReference type="Gene3D" id="3.30.700.10">
    <property type="entry name" value="Glycoprotein, Type 4 Pilin"/>
    <property type="match status" value="1"/>
</dbReference>
<dbReference type="Pfam" id="PF00114">
    <property type="entry name" value="Pilin"/>
    <property type="match status" value="1"/>
</dbReference>
<keyword evidence="4" id="KW-0472">Membrane</keyword>
<dbReference type="InterPro" id="IPR045584">
    <property type="entry name" value="Pilin-like"/>
</dbReference>
<dbReference type="InterPro" id="IPR001082">
    <property type="entry name" value="Pilin"/>
</dbReference>
<gene>
    <name evidence="5" type="ORF">RBH19_06365</name>
</gene>
<keyword evidence="4" id="KW-1133">Transmembrane helix</keyword>
<dbReference type="Proteomes" id="UP001239019">
    <property type="component" value="Unassembled WGS sequence"/>
</dbReference>
<evidence type="ECO:0000256" key="1">
    <source>
        <dbReference type="ARBA" id="ARBA00005233"/>
    </source>
</evidence>
<dbReference type="Pfam" id="PF07963">
    <property type="entry name" value="N_methyl"/>
    <property type="match status" value="1"/>
</dbReference>
<dbReference type="InterPro" id="IPR012902">
    <property type="entry name" value="N_methyl_site"/>
</dbReference>
<proteinExistence type="inferred from homology"/>
<reference evidence="5 6" key="1">
    <citation type="submission" date="2023-08" db="EMBL/GenBank/DDBJ databases">
        <title>Whole-genome sequencing of halo(alkali)philic microorganisms from hypersaline lakes.</title>
        <authorList>
            <person name="Sorokin D.Y."/>
            <person name="Abbas B."/>
            <person name="Merkel A.Y."/>
        </authorList>
    </citation>
    <scope>NUCLEOTIDE SEQUENCE [LARGE SCALE GENOMIC DNA]</scope>
    <source>
        <strain evidence="5 6">AB-CW4</strain>
    </source>
</reference>
<dbReference type="RefSeq" id="WP_306727990.1">
    <property type="nucleotide sequence ID" value="NZ_JAVDDT010000003.1"/>
</dbReference>
<organism evidence="5 6">
    <name type="scientific">Natronospira bacteriovora</name>
    <dbReference type="NCBI Taxonomy" id="3069753"/>
    <lineage>
        <taxon>Bacteria</taxon>
        <taxon>Pseudomonadati</taxon>
        <taxon>Pseudomonadota</taxon>
        <taxon>Gammaproteobacteria</taxon>
        <taxon>Natronospirales</taxon>
        <taxon>Natronospiraceae</taxon>
        <taxon>Natronospira</taxon>
    </lineage>
</organism>
<dbReference type="NCBIfam" id="TIGR02532">
    <property type="entry name" value="IV_pilin_GFxxxE"/>
    <property type="match status" value="1"/>
</dbReference>
<keyword evidence="6" id="KW-1185">Reference proteome</keyword>
<keyword evidence="3" id="KW-0281">Fimbrium</keyword>
<dbReference type="SUPFAM" id="SSF54523">
    <property type="entry name" value="Pili subunits"/>
    <property type="match status" value="1"/>
</dbReference>
<evidence type="ECO:0000256" key="2">
    <source>
        <dbReference type="ARBA" id="ARBA00022481"/>
    </source>
</evidence>
<sequence>MTQPRLTAGFTLIELMIVVAIIGILASIAIPQYQLYIARAQFAECNNLLGGARVPVEERLTRFGTLRFAQDFEDVFALRAALGVGIVGKHSGLHEVNVAEQSVEISCMFGAGANGLQGEDAHVTSMLAGNTISYRLDFDPDSGAWQWSCSGVTGFTADELDRVSSGLCEDYEL</sequence>
<evidence type="ECO:0000313" key="5">
    <source>
        <dbReference type="EMBL" id="MDQ2069489.1"/>
    </source>
</evidence>
<evidence type="ECO:0000256" key="3">
    <source>
        <dbReference type="RuleBase" id="RU000389"/>
    </source>
</evidence>